<gene>
    <name evidence="10" type="ORF">M9Y10_025354</name>
</gene>
<keyword evidence="7" id="KW-0812">Transmembrane</keyword>
<dbReference type="InterPro" id="IPR036852">
    <property type="entry name" value="Peptidase_S8/S53_dom_sf"/>
</dbReference>
<feature type="compositionally biased region" description="Low complexity" evidence="6">
    <location>
        <begin position="827"/>
        <end position="875"/>
    </location>
</feature>
<keyword evidence="8" id="KW-0732">Signal</keyword>
<dbReference type="Pfam" id="PF00082">
    <property type="entry name" value="Peptidase_S8"/>
    <property type="match status" value="1"/>
</dbReference>
<dbReference type="InterPro" id="IPR015500">
    <property type="entry name" value="Peptidase_S8_subtilisin-rel"/>
</dbReference>
<reference evidence="10 11" key="1">
    <citation type="submission" date="2024-04" db="EMBL/GenBank/DDBJ databases">
        <title>Tritrichomonas musculus Genome.</title>
        <authorList>
            <person name="Alves-Ferreira E."/>
            <person name="Grigg M."/>
            <person name="Lorenzi H."/>
            <person name="Galac M."/>
        </authorList>
    </citation>
    <scope>NUCLEOTIDE SEQUENCE [LARGE SCALE GENOMIC DNA]</scope>
    <source>
        <strain evidence="10 11">EAF2021</strain>
    </source>
</reference>
<keyword evidence="7" id="KW-0472">Membrane</keyword>
<feature type="active site" description="Charge relay system" evidence="5">
    <location>
        <position position="614"/>
    </location>
</feature>
<feature type="compositionally biased region" description="Polar residues" evidence="6">
    <location>
        <begin position="956"/>
        <end position="967"/>
    </location>
</feature>
<organism evidence="10 11">
    <name type="scientific">Tritrichomonas musculus</name>
    <dbReference type="NCBI Taxonomy" id="1915356"/>
    <lineage>
        <taxon>Eukaryota</taxon>
        <taxon>Metamonada</taxon>
        <taxon>Parabasalia</taxon>
        <taxon>Tritrichomonadida</taxon>
        <taxon>Tritrichomonadidae</taxon>
        <taxon>Tritrichomonas</taxon>
    </lineage>
</organism>
<name>A0ABR2HB71_9EUKA</name>
<dbReference type="InterPro" id="IPR000209">
    <property type="entry name" value="Peptidase_S8/S53_dom"/>
</dbReference>
<evidence type="ECO:0000256" key="2">
    <source>
        <dbReference type="ARBA" id="ARBA00022670"/>
    </source>
</evidence>
<dbReference type="PROSITE" id="PS51892">
    <property type="entry name" value="SUBTILASE"/>
    <property type="match status" value="1"/>
</dbReference>
<evidence type="ECO:0000259" key="9">
    <source>
        <dbReference type="Pfam" id="PF00082"/>
    </source>
</evidence>
<dbReference type="SUPFAM" id="SSF52743">
    <property type="entry name" value="Subtilisin-like"/>
    <property type="match status" value="1"/>
</dbReference>
<dbReference type="PANTHER" id="PTHR43399">
    <property type="entry name" value="SUBTILISIN-RELATED"/>
    <property type="match status" value="1"/>
</dbReference>
<dbReference type="InterPro" id="IPR023828">
    <property type="entry name" value="Peptidase_S8_Ser-AS"/>
</dbReference>
<evidence type="ECO:0000256" key="5">
    <source>
        <dbReference type="PROSITE-ProRule" id="PRU01240"/>
    </source>
</evidence>
<sequence>MILTYLFSFAFFSKFTQSKTREKPIHRKLFTYMTYSGKEYKLSSPYQYINQNTSIFRRFYNKIAKSNENDEEGSWYYVHFLIKDLHQLSKTIGFTIHNAVIKNTFMIYLKNSQLKEIKDVSLIAKIEPSEKINEDGGPFENIIYFVVSTKPGFLLPPNPSLYTIIRKNNEESYLVLIEPENLEEAQYIQKKKRAAQYLSLISEVKSVSTYSPPKVKNNLMTGYTQKNTAISNRLTNSSNGQLYLPRYVNNHGINGEGEIITIQDTPIDFYHSMFYDPSVTFQLNKGMPNHRKIIYYGYTSSYTSTLSRAIEENEHGTHVAGTTAGKSNCQNDLTSGTSLYNGNAPDAKILYAGGLNDVSSSQLERLMKTYNSTISTNSWGVDGYNDRINYEYGKLAYNNPNYLFLFAAGNEYDQGNFTVCDPGGSKNVLTVGAMGDFLADSHRYRIESLSGSKTKIEKLYTLLDADPWIIGSVGSTSGHKVVIIDATKGSQCNLLYGNWVTILYAKSSSDLDWVFDCKQGDTSGILYCYNSALLTILNDGGNVKIEDITTFDDKKGITHADYSSGGPGNKGILKPDIMTPGTHITSAKSRAGVTKNHGCRDDNEADFTYMQGTSMATPNAAGAVALVVEYFKKKWPYDKVQLDGVTMRALMINSCKHPHNTKTPDILFGHGLVDLSTILPFDNSFGVQITNPKKLPSISESSHYVAQIEVKSKKVDFQVTMSYLDPMLEQSSIVPLTRDLDLVVTSKSGKRFIGDHLESEDAQHFSTNEKVIIRKNEIEVGTYLVHIYSNDYMDTGLSTDRQTFSVVATGDIDNKYMMFGTPVVIGALPTPTPTSTPTATASRSPRATRSPSPSRSPSPTASRSPSLSRTPTASAVGTPPLTETPTASASRSPTATASKSPTASASKSPTATASRSPTESPTRSATQSPTASASQSPMASPTQSDLPPRSPLGTPYATQTPTPTESALPSMSPSMTPTPYHNETDNYFIEISCPCDQCDQDNPTECKCDDNHIGSFCQAEITVTHDTKTQFTVASLEVKRVKFISKKDILSIKSKASSFFDNVTLWYDNDCYVSINEYGQYTKAGVFLSRAVNLDSGTKTVCIAIFNNNYESASYTVEVSEKKSYTGVIVGSVVGGVAVAGIATFIVLFKKGKIPCCGGKAGVSNDI</sequence>
<keyword evidence="3 5" id="KW-0378">Hydrolase</keyword>
<proteinExistence type="inferred from homology"/>
<keyword evidence="7" id="KW-1133">Transmembrane helix</keyword>
<feature type="active site" description="Charge relay system" evidence="5">
    <location>
        <position position="315"/>
    </location>
</feature>
<feature type="region of interest" description="Disordered" evidence="6">
    <location>
        <begin position="826"/>
        <end position="981"/>
    </location>
</feature>
<accession>A0ABR2HB71</accession>
<feature type="active site" description="Charge relay system" evidence="5">
    <location>
        <position position="264"/>
    </location>
</feature>
<dbReference type="PRINTS" id="PR00723">
    <property type="entry name" value="SUBTILISIN"/>
</dbReference>
<evidence type="ECO:0000313" key="11">
    <source>
        <dbReference type="Proteomes" id="UP001470230"/>
    </source>
</evidence>
<evidence type="ECO:0000256" key="6">
    <source>
        <dbReference type="SAM" id="MobiDB-lite"/>
    </source>
</evidence>
<comment type="similarity">
    <text evidence="1 5">Belongs to the peptidase S8 family.</text>
</comment>
<keyword evidence="4 5" id="KW-0720">Serine protease</keyword>
<evidence type="ECO:0000256" key="3">
    <source>
        <dbReference type="ARBA" id="ARBA00022801"/>
    </source>
</evidence>
<feature type="compositionally biased region" description="Low complexity" evidence="6">
    <location>
        <begin position="883"/>
        <end position="944"/>
    </location>
</feature>
<dbReference type="InterPro" id="IPR051048">
    <property type="entry name" value="Peptidase_S8/S53_subtilisin"/>
</dbReference>
<protein>
    <recommendedName>
        <fullName evidence="9">Peptidase S8/S53 domain-containing protein</fullName>
    </recommendedName>
</protein>
<keyword evidence="11" id="KW-1185">Reference proteome</keyword>
<dbReference type="PROSITE" id="PS00138">
    <property type="entry name" value="SUBTILASE_SER"/>
    <property type="match status" value="1"/>
</dbReference>
<dbReference type="Gene3D" id="3.40.50.200">
    <property type="entry name" value="Peptidase S8/S53 domain"/>
    <property type="match status" value="2"/>
</dbReference>
<evidence type="ECO:0000256" key="8">
    <source>
        <dbReference type="SAM" id="SignalP"/>
    </source>
</evidence>
<feature type="compositionally biased region" description="Low complexity" evidence="6">
    <location>
        <begin position="969"/>
        <end position="979"/>
    </location>
</feature>
<feature type="transmembrane region" description="Helical" evidence="7">
    <location>
        <begin position="1125"/>
        <end position="1149"/>
    </location>
</feature>
<evidence type="ECO:0000256" key="4">
    <source>
        <dbReference type="ARBA" id="ARBA00022825"/>
    </source>
</evidence>
<evidence type="ECO:0000256" key="7">
    <source>
        <dbReference type="SAM" id="Phobius"/>
    </source>
</evidence>
<feature type="domain" description="Peptidase S8/S53" evidence="9">
    <location>
        <begin position="255"/>
        <end position="671"/>
    </location>
</feature>
<comment type="caution">
    <text evidence="10">The sequence shown here is derived from an EMBL/GenBank/DDBJ whole genome shotgun (WGS) entry which is preliminary data.</text>
</comment>
<feature type="chain" id="PRO_5046071555" description="Peptidase S8/S53 domain-containing protein" evidence="8">
    <location>
        <begin position="19"/>
        <end position="1167"/>
    </location>
</feature>
<keyword evidence="2 5" id="KW-0645">Protease</keyword>
<dbReference type="InterPro" id="IPR034058">
    <property type="entry name" value="TagA/B/C/D_pept_dom"/>
</dbReference>
<feature type="signal peptide" evidence="8">
    <location>
        <begin position="1"/>
        <end position="18"/>
    </location>
</feature>
<evidence type="ECO:0000256" key="1">
    <source>
        <dbReference type="ARBA" id="ARBA00011073"/>
    </source>
</evidence>
<dbReference type="Proteomes" id="UP001470230">
    <property type="component" value="Unassembled WGS sequence"/>
</dbReference>
<dbReference type="EMBL" id="JAPFFF010000036">
    <property type="protein sequence ID" value="KAK8843157.1"/>
    <property type="molecule type" value="Genomic_DNA"/>
</dbReference>
<dbReference type="Gene3D" id="2.60.120.380">
    <property type="match status" value="1"/>
</dbReference>
<dbReference type="PANTHER" id="PTHR43399:SF4">
    <property type="entry name" value="CELL WALL-ASSOCIATED PROTEASE"/>
    <property type="match status" value="1"/>
</dbReference>
<evidence type="ECO:0000313" key="10">
    <source>
        <dbReference type="EMBL" id="KAK8843157.1"/>
    </source>
</evidence>
<dbReference type="CDD" id="cd04842">
    <property type="entry name" value="Peptidases_S8_Kp43_protease"/>
    <property type="match status" value="1"/>
</dbReference>